<evidence type="ECO:0000313" key="2">
    <source>
        <dbReference type="EMBL" id="AGT35088.1"/>
    </source>
</evidence>
<dbReference type="Pfam" id="PF06023">
    <property type="entry name" value="Csa1"/>
    <property type="match status" value="1"/>
</dbReference>
<dbReference type="PATRIC" id="fig|1365176.7.peg.706"/>
<accession>S5ZDL3</accession>
<dbReference type="EMBL" id="CP006646">
    <property type="protein sequence ID" value="AGT35088.1"/>
    <property type="molecule type" value="Genomic_DNA"/>
</dbReference>
<proteinExistence type="predicted"/>
<evidence type="ECO:0000256" key="1">
    <source>
        <dbReference type="ARBA" id="ARBA00001936"/>
    </source>
</evidence>
<dbReference type="GeneID" id="16573371"/>
<dbReference type="InterPro" id="IPR011604">
    <property type="entry name" value="PDDEXK-like_dom_sf"/>
</dbReference>
<dbReference type="InterPro" id="IPR009260">
    <property type="entry name" value="CRISPR-ass_Csa1"/>
</dbReference>
<protein>
    <recommendedName>
        <fullName evidence="4">Type I-A CRISPR-associated protein Cas4/Csa1</fullName>
    </recommendedName>
</protein>
<dbReference type="Proteomes" id="UP000015543">
    <property type="component" value="Chromosome"/>
</dbReference>
<evidence type="ECO:0008006" key="4">
    <source>
        <dbReference type="Google" id="ProtNLM"/>
    </source>
</evidence>
<dbReference type="RefSeq" id="WP_020962393.1">
    <property type="nucleotide sequence ID" value="NC_022093.1"/>
</dbReference>
<keyword evidence="3" id="KW-1185">Reference proteome</keyword>
<dbReference type="HOGENOM" id="CLU_2079550_0_0_2"/>
<dbReference type="KEGG" id="thb:N186_03630"/>
<comment type="cofactor">
    <cofactor evidence="1">
        <name>Mn(2+)</name>
        <dbReference type="ChEBI" id="CHEBI:29035"/>
    </cofactor>
</comment>
<name>S5ZDL3_9CREN</name>
<gene>
    <name evidence="2" type="ORF">N186_03630</name>
</gene>
<organism evidence="2 3">
    <name type="scientific">Thermofilum adornatum</name>
    <dbReference type="NCBI Taxonomy" id="1365176"/>
    <lineage>
        <taxon>Archaea</taxon>
        <taxon>Thermoproteota</taxon>
        <taxon>Thermoprotei</taxon>
        <taxon>Thermofilales</taxon>
        <taxon>Thermofilaceae</taxon>
        <taxon>Thermofilum</taxon>
    </lineage>
</organism>
<dbReference type="NCBIfam" id="TIGR01896">
    <property type="entry name" value="cas_AF1879"/>
    <property type="match status" value="1"/>
</dbReference>
<evidence type="ECO:0000313" key="3">
    <source>
        <dbReference type="Proteomes" id="UP000015543"/>
    </source>
</evidence>
<dbReference type="Gene3D" id="3.90.320.10">
    <property type="match status" value="1"/>
</dbReference>
<dbReference type="OrthoDB" id="19284at2157"/>
<dbReference type="AlphaFoldDB" id="S5ZDL3"/>
<sequence>MLGLSRNLRVDALVETGVVIEVKLGKPHENYKRALAGYALALEANYEVPVDYGILLYVSIANGGKVGFSWEPVYISTSLRSEFIDARDEVIDMLVSGKEPPRAEVCPESCPFRGVCG</sequence>
<reference evidence="2 3" key="1">
    <citation type="journal article" date="2013" name="Genome Announc.">
        <title>Complete Genomic Sequence of 'Thermofilum adornatus' Strain 1910bT, a Hyperthermophilic Anaerobic Organotrophic Crenarchaeon.</title>
        <authorList>
            <person name="Dominova I.N."/>
            <person name="Kublanov I.V."/>
            <person name="Podosokorskaya O.A."/>
            <person name="Derbikova K.S."/>
            <person name="Patrushev M.V."/>
            <person name="Toshchakov S.V."/>
        </authorList>
    </citation>
    <scope>NUCLEOTIDE SEQUENCE [LARGE SCALE GENOMIC DNA]</scope>
    <source>
        <strain evidence="3">1910b</strain>
    </source>
</reference>
<dbReference type="eggNOG" id="arCOG04195">
    <property type="taxonomic scope" value="Archaea"/>
</dbReference>